<proteinExistence type="predicted"/>
<gene>
    <name evidence="2" type="ORF">M0L44_06990</name>
</gene>
<feature type="region of interest" description="Disordered" evidence="1">
    <location>
        <begin position="153"/>
        <end position="172"/>
    </location>
</feature>
<evidence type="ECO:0000313" key="2">
    <source>
        <dbReference type="EMBL" id="MCO5976459.1"/>
    </source>
</evidence>
<keyword evidence="3" id="KW-1185">Reference proteome</keyword>
<sequence length="172" mass="18313">MTEDVAPTQAITLGESILTLMARPISVIVGSSDAAGQPHLIRAVGFAWDADRARVSVYVPEHGREPVLEDLRRRGWVAVVLSEPSTHASVQLKGRDALVEPATAEDLAHVAQGVEHFADELEGIGFSRELAHALKSTQAAPVWAVRFTPTQAWEQTPGPRAGTRLDPAGGAA</sequence>
<dbReference type="Proteomes" id="UP001204851">
    <property type="component" value="Unassembled WGS sequence"/>
</dbReference>
<comment type="caution">
    <text evidence="2">The sequence shown here is derived from an EMBL/GenBank/DDBJ whole genome shotgun (WGS) entry which is preliminary data.</text>
</comment>
<name>A0ABT1BKN8_9BURK</name>
<accession>A0ABT1BKN8</accession>
<evidence type="ECO:0000256" key="1">
    <source>
        <dbReference type="SAM" id="MobiDB-lite"/>
    </source>
</evidence>
<organism evidence="2 3">
    <name type="scientific">Ideonella oryzae</name>
    <dbReference type="NCBI Taxonomy" id="2937441"/>
    <lineage>
        <taxon>Bacteria</taxon>
        <taxon>Pseudomonadati</taxon>
        <taxon>Pseudomonadota</taxon>
        <taxon>Betaproteobacteria</taxon>
        <taxon>Burkholderiales</taxon>
        <taxon>Sphaerotilaceae</taxon>
        <taxon>Ideonella</taxon>
    </lineage>
</organism>
<dbReference type="RefSeq" id="WP_252768936.1">
    <property type="nucleotide sequence ID" value="NZ_JAMXMC010000004.1"/>
</dbReference>
<dbReference type="Gene3D" id="2.30.110.10">
    <property type="entry name" value="Electron Transport, Fmn-binding Protein, Chain A"/>
    <property type="match status" value="1"/>
</dbReference>
<evidence type="ECO:0000313" key="3">
    <source>
        <dbReference type="Proteomes" id="UP001204851"/>
    </source>
</evidence>
<dbReference type="EMBL" id="JAMXMC010000004">
    <property type="protein sequence ID" value="MCO5976459.1"/>
    <property type="molecule type" value="Genomic_DNA"/>
</dbReference>
<reference evidence="2 3" key="1">
    <citation type="submission" date="2022-06" db="EMBL/GenBank/DDBJ databases">
        <title>Ideonella sp. NS12-5 Genome sequencing and assembly.</title>
        <authorList>
            <person name="Jung Y."/>
        </authorList>
    </citation>
    <scope>NUCLEOTIDE SEQUENCE [LARGE SCALE GENOMIC DNA]</scope>
    <source>
        <strain evidence="2 3">NS12-5</strain>
    </source>
</reference>
<dbReference type="SUPFAM" id="SSF50475">
    <property type="entry name" value="FMN-binding split barrel"/>
    <property type="match status" value="1"/>
</dbReference>
<protein>
    <submittedName>
        <fullName evidence="2">Pyridoxamine 5'-phosphate oxidase family protein</fullName>
    </submittedName>
</protein>
<dbReference type="InterPro" id="IPR012349">
    <property type="entry name" value="Split_barrel_FMN-bd"/>
</dbReference>